<feature type="chain" id="PRO_5043832019" description="Sushi domain-containing protein" evidence="2">
    <location>
        <begin position="24"/>
        <end position="231"/>
    </location>
</feature>
<name>A0AAV6R013_SOLSE</name>
<reference evidence="3 4" key="1">
    <citation type="journal article" date="2021" name="Sci. Rep.">
        <title>Chromosome anchoring in Senegalese sole (Solea senegalensis) reveals sex-associated markers and genome rearrangements in flatfish.</title>
        <authorList>
            <person name="Guerrero-Cozar I."/>
            <person name="Gomez-Garrido J."/>
            <person name="Berbel C."/>
            <person name="Martinez-Blanch J.F."/>
            <person name="Alioto T."/>
            <person name="Claros M.G."/>
            <person name="Gagnaire P.A."/>
            <person name="Manchado M."/>
        </authorList>
    </citation>
    <scope>NUCLEOTIDE SEQUENCE [LARGE SCALE GENOMIC DNA]</scope>
    <source>
        <strain evidence="3">Sse05_10M</strain>
    </source>
</reference>
<feature type="signal peptide" evidence="2">
    <location>
        <begin position="1"/>
        <end position="23"/>
    </location>
</feature>
<organism evidence="3 4">
    <name type="scientific">Solea senegalensis</name>
    <name type="common">Senegalese sole</name>
    <dbReference type="NCBI Taxonomy" id="28829"/>
    <lineage>
        <taxon>Eukaryota</taxon>
        <taxon>Metazoa</taxon>
        <taxon>Chordata</taxon>
        <taxon>Craniata</taxon>
        <taxon>Vertebrata</taxon>
        <taxon>Euteleostomi</taxon>
        <taxon>Actinopterygii</taxon>
        <taxon>Neopterygii</taxon>
        <taxon>Teleostei</taxon>
        <taxon>Neoteleostei</taxon>
        <taxon>Acanthomorphata</taxon>
        <taxon>Carangaria</taxon>
        <taxon>Pleuronectiformes</taxon>
        <taxon>Pleuronectoidei</taxon>
        <taxon>Soleidae</taxon>
        <taxon>Solea</taxon>
    </lineage>
</organism>
<evidence type="ECO:0000313" key="3">
    <source>
        <dbReference type="EMBL" id="KAG7497641.1"/>
    </source>
</evidence>
<dbReference type="Proteomes" id="UP000693946">
    <property type="component" value="Linkage Group LG3"/>
</dbReference>
<keyword evidence="1" id="KW-0812">Transmembrane</keyword>
<gene>
    <name evidence="3" type="ORF">JOB18_041163</name>
</gene>
<keyword evidence="1" id="KW-0472">Membrane</keyword>
<evidence type="ECO:0000256" key="2">
    <source>
        <dbReference type="SAM" id="SignalP"/>
    </source>
</evidence>
<keyword evidence="1" id="KW-1133">Transmembrane helix</keyword>
<dbReference type="PANTHER" id="PTHR15060">
    <property type="entry name" value="INTERLEUKIN-15 RECEPTOR SUBUNIT ALPHA"/>
    <property type="match status" value="1"/>
</dbReference>
<sequence>MDLVSHRLFVCVLTICFLGVAHSSNDDKVKCPCSEIRHIPLTKPPPKTCLETMFRYTCVDGYLRQVGTSNLIKCKRNNGTPQWTPPALQCIPDPRITTTHLPETTVASAFSTAPHTTLGESSISASVAAETYGTLSTSPAVHTDIEFVSETRATDWTTSNSSNKNSNTTLTPHVLTYTDNKLVKTTTVVIVCIALVTFALLGVSYACYRRRSRNPPASEKEMTPMNPARAP</sequence>
<evidence type="ECO:0000256" key="1">
    <source>
        <dbReference type="SAM" id="Phobius"/>
    </source>
</evidence>
<dbReference type="InterPro" id="IPR042372">
    <property type="entry name" value="IL15RA"/>
</dbReference>
<proteinExistence type="predicted"/>
<dbReference type="PANTHER" id="PTHR15060:SF0">
    <property type="entry name" value="INTERLEUKIN-15 RECEPTOR SUBUNIT ALPHA"/>
    <property type="match status" value="1"/>
</dbReference>
<dbReference type="GO" id="GO:0042010">
    <property type="term" value="F:interleukin-15 receptor activity"/>
    <property type="evidence" value="ECO:0007669"/>
    <property type="project" value="InterPro"/>
</dbReference>
<evidence type="ECO:0008006" key="5">
    <source>
        <dbReference type="Google" id="ProtNLM"/>
    </source>
</evidence>
<evidence type="ECO:0000313" key="4">
    <source>
        <dbReference type="Proteomes" id="UP000693946"/>
    </source>
</evidence>
<dbReference type="AlphaFoldDB" id="A0AAV6R013"/>
<feature type="transmembrane region" description="Helical" evidence="1">
    <location>
        <begin position="188"/>
        <end position="208"/>
    </location>
</feature>
<keyword evidence="4" id="KW-1185">Reference proteome</keyword>
<protein>
    <recommendedName>
        <fullName evidence="5">Sushi domain-containing protein</fullName>
    </recommendedName>
</protein>
<comment type="caution">
    <text evidence="3">The sequence shown here is derived from an EMBL/GenBank/DDBJ whole genome shotgun (WGS) entry which is preliminary data.</text>
</comment>
<dbReference type="EMBL" id="JAGKHQ010000015">
    <property type="protein sequence ID" value="KAG7497641.1"/>
    <property type="molecule type" value="Genomic_DNA"/>
</dbReference>
<accession>A0AAV6R013</accession>
<keyword evidence="2" id="KW-0732">Signal</keyword>